<evidence type="ECO:0000256" key="1">
    <source>
        <dbReference type="SAM" id="MobiDB-lite"/>
    </source>
</evidence>
<feature type="region of interest" description="Disordered" evidence="1">
    <location>
        <begin position="82"/>
        <end position="108"/>
    </location>
</feature>
<feature type="chain" id="PRO_5011969558" evidence="2">
    <location>
        <begin position="28"/>
        <end position="108"/>
    </location>
</feature>
<sequence length="108" mass="11577">MNNLWLSRPTSSLWLGAALMVPSLAFAQMSEGETAKVGYLLSYRSALSGYEAYKEQSVQPWKAANDKVGEIGGWRAYAKEIKSGQPGSAKDAAPVTDPHSGHHGGEKP</sequence>
<organism evidence="3 4">
    <name type="scientific">Acidovorax carolinensis</name>
    <dbReference type="NCBI Taxonomy" id="553814"/>
    <lineage>
        <taxon>Bacteria</taxon>
        <taxon>Pseudomonadati</taxon>
        <taxon>Pseudomonadota</taxon>
        <taxon>Betaproteobacteria</taxon>
        <taxon>Burkholderiales</taxon>
        <taxon>Comamonadaceae</taxon>
        <taxon>Acidovorax</taxon>
    </lineage>
</organism>
<evidence type="ECO:0000313" key="3">
    <source>
        <dbReference type="EMBL" id="ART53552.1"/>
    </source>
</evidence>
<gene>
    <name evidence="3" type="ORF">CBP34_07125</name>
</gene>
<dbReference type="EMBL" id="CP021361">
    <property type="protein sequence ID" value="ART53552.1"/>
    <property type="molecule type" value="Genomic_DNA"/>
</dbReference>
<keyword evidence="4" id="KW-1185">Reference proteome</keyword>
<name>A0A240U6V3_9BURK</name>
<feature type="compositionally biased region" description="Basic and acidic residues" evidence="1">
    <location>
        <begin position="99"/>
        <end position="108"/>
    </location>
</feature>
<dbReference type="AlphaFoldDB" id="A0A240U6V3"/>
<accession>A0A240U6V3</accession>
<reference evidence="3 4" key="1">
    <citation type="submission" date="2017-05" db="EMBL/GenBank/DDBJ databases">
        <title>Polyphasic characterization of four soil-derived phenanthrene-degrading Acidovorax strains and proposal of Acidovorax phenanthrenivorans sp. nov.</title>
        <authorList>
            <person name="Singleton D.R."/>
            <person name="Lee J."/>
            <person name="Dickey A.N."/>
            <person name="Stroud A."/>
            <person name="Scholl E.H."/>
            <person name="Wright F.A."/>
            <person name="Aitken M.D."/>
        </authorList>
    </citation>
    <scope>NUCLEOTIDE SEQUENCE [LARGE SCALE GENOMIC DNA]</scope>
    <source>
        <strain evidence="3">NA3</strain>
    </source>
</reference>
<dbReference type="Proteomes" id="UP000194432">
    <property type="component" value="Chromosome 1"/>
</dbReference>
<feature type="signal peptide" evidence="2">
    <location>
        <begin position="1"/>
        <end position="27"/>
    </location>
</feature>
<dbReference type="KEGG" id="acin:CBP34_07125"/>
<proteinExistence type="predicted"/>
<keyword evidence="2" id="KW-0732">Signal</keyword>
<protein>
    <submittedName>
        <fullName evidence="3">Uncharacterized protein</fullName>
    </submittedName>
</protein>
<evidence type="ECO:0000313" key="4">
    <source>
        <dbReference type="Proteomes" id="UP000194432"/>
    </source>
</evidence>
<dbReference type="RefSeq" id="WP_094099101.1">
    <property type="nucleotide sequence ID" value="NZ_CP021361.1"/>
</dbReference>
<evidence type="ECO:0000256" key="2">
    <source>
        <dbReference type="SAM" id="SignalP"/>
    </source>
</evidence>